<protein>
    <submittedName>
        <fullName evidence="2">Uncharacterized protein</fullName>
    </submittedName>
</protein>
<accession>A0A3S0QGE4</accession>
<gene>
    <name evidence="2" type="ORF">EFR84_16635</name>
</gene>
<proteinExistence type="predicted"/>
<keyword evidence="1" id="KW-0812">Transmembrane</keyword>
<keyword evidence="1" id="KW-1133">Transmembrane helix</keyword>
<sequence length="133" mass="15165">MNDSLLREPQVELFFQAYLVGMTVGHLPFFFDDLGAVTFVSKFIVSIPIVFILFIFYRIKYVVINSRPFLWASIIFIITLLLITATFLLLSGGSIERPALLAFFLVISLPSILVACIYFPVMIRLRLRGKAVR</sequence>
<dbReference type="AlphaFoldDB" id="A0A3S0QGE4"/>
<feature type="transmembrane region" description="Helical" evidence="1">
    <location>
        <begin position="102"/>
        <end position="123"/>
    </location>
</feature>
<keyword evidence="1" id="KW-0472">Membrane</keyword>
<evidence type="ECO:0000256" key="1">
    <source>
        <dbReference type="SAM" id="Phobius"/>
    </source>
</evidence>
<evidence type="ECO:0000313" key="3">
    <source>
        <dbReference type="Proteomes" id="UP000278081"/>
    </source>
</evidence>
<dbReference type="Proteomes" id="UP000278081">
    <property type="component" value="Unassembled WGS sequence"/>
</dbReference>
<feature type="transmembrane region" description="Helical" evidence="1">
    <location>
        <begin position="69"/>
        <end position="90"/>
    </location>
</feature>
<evidence type="ECO:0000313" key="2">
    <source>
        <dbReference type="EMBL" id="RUM05381.1"/>
    </source>
</evidence>
<dbReference type="RefSeq" id="WP_126909995.1">
    <property type="nucleotide sequence ID" value="NZ_ML133760.1"/>
</dbReference>
<dbReference type="EMBL" id="RJTJ01000013">
    <property type="protein sequence ID" value="RUM05381.1"/>
    <property type="molecule type" value="Genomic_DNA"/>
</dbReference>
<reference evidence="2 3" key="1">
    <citation type="submission" date="2018-11" db="EMBL/GenBank/DDBJ databases">
        <title>Rhizobium chutanense sp. nov., isolated from root nodules of Phaseolus vulgaris in China.</title>
        <authorList>
            <person name="Huo Y."/>
        </authorList>
    </citation>
    <scope>NUCLEOTIDE SEQUENCE [LARGE SCALE GENOMIC DNA]</scope>
    <source>
        <strain evidence="2 3">C16</strain>
    </source>
</reference>
<comment type="caution">
    <text evidence="2">The sequence shown here is derived from an EMBL/GenBank/DDBJ whole genome shotgun (WGS) entry which is preliminary data.</text>
</comment>
<feature type="transmembrane region" description="Helical" evidence="1">
    <location>
        <begin position="12"/>
        <end position="31"/>
    </location>
</feature>
<name>A0A3S0QGE4_9HYPH</name>
<feature type="transmembrane region" description="Helical" evidence="1">
    <location>
        <begin position="37"/>
        <end position="57"/>
    </location>
</feature>
<organism evidence="2 3">
    <name type="scientific">Rhizobium chutanense</name>
    <dbReference type="NCBI Taxonomy" id="2035448"/>
    <lineage>
        <taxon>Bacteria</taxon>
        <taxon>Pseudomonadati</taxon>
        <taxon>Pseudomonadota</taxon>
        <taxon>Alphaproteobacteria</taxon>
        <taxon>Hyphomicrobiales</taxon>
        <taxon>Rhizobiaceae</taxon>
        <taxon>Rhizobium/Agrobacterium group</taxon>
        <taxon>Rhizobium</taxon>
    </lineage>
</organism>
<dbReference type="OrthoDB" id="8402777at2"/>